<evidence type="ECO:0000313" key="1">
    <source>
        <dbReference type="EMBL" id="EDW38789.1"/>
    </source>
</evidence>
<dbReference type="STRING" id="7234.B4IRU1"/>
<protein>
    <submittedName>
        <fullName evidence="1">GL23485</fullName>
    </submittedName>
</protein>
<dbReference type="EMBL" id="CH695986">
    <property type="protein sequence ID" value="EDW38789.1"/>
    <property type="molecule type" value="Genomic_DNA"/>
</dbReference>
<proteinExistence type="predicted"/>
<dbReference type="HOGENOM" id="CLU_2545009_0_0_1"/>
<gene>
    <name evidence="1" type="primary">Dper\GL23485</name>
    <name evidence="1" type="ORF">Dper_GL23485</name>
</gene>
<dbReference type="OrthoDB" id="413953at2759"/>
<keyword evidence="2" id="KW-1185">Reference proteome</keyword>
<dbReference type="Proteomes" id="UP000008744">
    <property type="component" value="Unassembled WGS sequence"/>
</dbReference>
<accession>B4IRU1</accession>
<organism evidence="2">
    <name type="scientific">Drosophila persimilis</name>
    <name type="common">Fruit fly</name>
    <dbReference type="NCBI Taxonomy" id="7234"/>
    <lineage>
        <taxon>Eukaryota</taxon>
        <taxon>Metazoa</taxon>
        <taxon>Ecdysozoa</taxon>
        <taxon>Arthropoda</taxon>
        <taxon>Hexapoda</taxon>
        <taxon>Insecta</taxon>
        <taxon>Pterygota</taxon>
        <taxon>Neoptera</taxon>
        <taxon>Endopterygota</taxon>
        <taxon>Diptera</taxon>
        <taxon>Brachycera</taxon>
        <taxon>Muscomorpha</taxon>
        <taxon>Ephydroidea</taxon>
        <taxon>Drosophilidae</taxon>
        <taxon>Drosophila</taxon>
        <taxon>Sophophora</taxon>
    </lineage>
</organism>
<dbReference type="AlphaFoldDB" id="B4IRU1"/>
<sequence length="83" mass="8842">MVAPVMSTTARNADDFGKQNPLDGGAAAAMRVLQAVVHDNATAGFQSLFLGTGVSTLKEVRQICNDEGRSKVDMIPDTYLPFL</sequence>
<evidence type="ECO:0000313" key="2">
    <source>
        <dbReference type="Proteomes" id="UP000008744"/>
    </source>
</evidence>
<reference evidence="1 2" key="1">
    <citation type="journal article" date="2007" name="Nature">
        <title>Evolution of genes and genomes on the Drosophila phylogeny.</title>
        <authorList>
            <consortium name="Drosophila 12 Genomes Consortium"/>
            <person name="Clark A.G."/>
            <person name="Eisen M.B."/>
            <person name="Smith D.R."/>
            <person name="Bergman C.M."/>
            <person name="Oliver B."/>
            <person name="Markow T.A."/>
            <person name="Kaufman T.C."/>
            <person name="Kellis M."/>
            <person name="Gelbart W."/>
            <person name="Iyer V.N."/>
            <person name="Pollard D.A."/>
            <person name="Sackton T.B."/>
            <person name="Larracuente A.M."/>
            <person name="Singh N.D."/>
            <person name="Abad J.P."/>
            <person name="Abt D.N."/>
            <person name="Adryan B."/>
            <person name="Aguade M."/>
            <person name="Akashi H."/>
            <person name="Anderson W.W."/>
            <person name="Aquadro C.F."/>
            <person name="Ardell D.H."/>
            <person name="Arguello R."/>
            <person name="Artieri C.G."/>
            <person name="Barbash D.A."/>
            <person name="Barker D."/>
            <person name="Barsanti P."/>
            <person name="Batterham P."/>
            <person name="Batzoglou S."/>
            <person name="Begun D."/>
            <person name="Bhutkar A."/>
            <person name="Blanco E."/>
            <person name="Bosak S.A."/>
            <person name="Bradley R.K."/>
            <person name="Brand A.D."/>
            <person name="Brent M.R."/>
            <person name="Brooks A.N."/>
            <person name="Brown R.H."/>
            <person name="Butlin R.K."/>
            <person name="Caggese C."/>
            <person name="Calvi B.R."/>
            <person name="Bernardo de Carvalho A."/>
            <person name="Caspi A."/>
            <person name="Castrezana S."/>
            <person name="Celniker S.E."/>
            <person name="Chang J.L."/>
            <person name="Chapple C."/>
            <person name="Chatterji S."/>
            <person name="Chinwalla A."/>
            <person name="Civetta A."/>
            <person name="Clifton S.W."/>
            <person name="Comeron J.M."/>
            <person name="Costello J.C."/>
            <person name="Coyne J.A."/>
            <person name="Daub J."/>
            <person name="David R.G."/>
            <person name="Delcher A.L."/>
            <person name="Delehaunty K."/>
            <person name="Do C.B."/>
            <person name="Ebling H."/>
            <person name="Edwards K."/>
            <person name="Eickbush T."/>
            <person name="Evans J.D."/>
            <person name="Filipski A."/>
            <person name="Findeiss S."/>
            <person name="Freyhult E."/>
            <person name="Fulton L."/>
            <person name="Fulton R."/>
            <person name="Garcia A.C."/>
            <person name="Gardiner A."/>
            <person name="Garfield D.A."/>
            <person name="Garvin B.E."/>
            <person name="Gibson G."/>
            <person name="Gilbert D."/>
            <person name="Gnerre S."/>
            <person name="Godfrey J."/>
            <person name="Good R."/>
            <person name="Gotea V."/>
            <person name="Gravely B."/>
            <person name="Greenberg A.J."/>
            <person name="Griffiths-Jones S."/>
            <person name="Gross S."/>
            <person name="Guigo R."/>
            <person name="Gustafson E.A."/>
            <person name="Haerty W."/>
            <person name="Hahn M.W."/>
            <person name="Halligan D.L."/>
            <person name="Halpern A.L."/>
            <person name="Halter G.M."/>
            <person name="Han M.V."/>
            <person name="Heger A."/>
            <person name="Hillier L."/>
            <person name="Hinrichs A.S."/>
            <person name="Holmes I."/>
            <person name="Hoskins R.A."/>
            <person name="Hubisz M.J."/>
            <person name="Hultmark D."/>
            <person name="Huntley M.A."/>
            <person name="Jaffe D.B."/>
            <person name="Jagadeeshan S."/>
            <person name="Jeck W.R."/>
            <person name="Johnson J."/>
            <person name="Jones C.D."/>
            <person name="Jordan W.C."/>
            <person name="Karpen G.H."/>
            <person name="Kataoka E."/>
            <person name="Keightley P.D."/>
            <person name="Kheradpour P."/>
            <person name="Kirkness E.F."/>
            <person name="Koerich L.B."/>
            <person name="Kristiansen K."/>
            <person name="Kudrna D."/>
            <person name="Kulathinal R.J."/>
            <person name="Kumar S."/>
            <person name="Kwok R."/>
            <person name="Lander E."/>
            <person name="Langley C.H."/>
            <person name="Lapoint R."/>
            <person name="Lazzaro B.P."/>
            <person name="Lee S.J."/>
            <person name="Levesque L."/>
            <person name="Li R."/>
            <person name="Lin C.F."/>
            <person name="Lin M.F."/>
            <person name="Lindblad-Toh K."/>
            <person name="Llopart A."/>
            <person name="Long M."/>
            <person name="Low L."/>
            <person name="Lozovsky E."/>
            <person name="Lu J."/>
            <person name="Luo M."/>
            <person name="Machado C.A."/>
            <person name="Makalowski W."/>
            <person name="Marzo M."/>
            <person name="Matsuda M."/>
            <person name="Matzkin L."/>
            <person name="McAllister B."/>
            <person name="McBride C.S."/>
            <person name="McKernan B."/>
            <person name="McKernan K."/>
            <person name="Mendez-Lago M."/>
            <person name="Minx P."/>
            <person name="Mollenhauer M.U."/>
            <person name="Montooth K."/>
            <person name="Mount S.M."/>
            <person name="Mu X."/>
            <person name="Myers E."/>
            <person name="Negre B."/>
            <person name="Newfeld S."/>
            <person name="Nielsen R."/>
            <person name="Noor M.A."/>
            <person name="O'Grady P."/>
            <person name="Pachter L."/>
            <person name="Papaceit M."/>
            <person name="Parisi M.J."/>
            <person name="Parisi M."/>
            <person name="Parts L."/>
            <person name="Pedersen J.S."/>
            <person name="Pesole G."/>
            <person name="Phillippy A.M."/>
            <person name="Ponting C.P."/>
            <person name="Pop M."/>
            <person name="Porcelli D."/>
            <person name="Powell J.R."/>
            <person name="Prohaska S."/>
            <person name="Pruitt K."/>
            <person name="Puig M."/>
            <person name="Quesneville H."/>
            <person name="Ram K.R."/>
            <person name="Rand D."/>
            <person name="Rasmussen M.D."/>
            <person name="Reed L.K."/>
            <person name="Reenan R."/>
            <person name="Reily A."/>
            <person name="Remington K.A."/>
            <person name="Rieger T.T."/>
            <person name="Ritchie M.G."/>
            <person name="Robin C."/>
            <person name="Rogers Y.H."/>
            <person name="Rohde C."/>
            <person name="Rozas J."/>
            <person name="Rubenfield M.J."/>
            <person name="Ruiz A."/>
            <person name="Russo S."/>
            <person name="Salzberg S.L."/>
            <person name="Sanchez-Gracia A."/>
            <person name="Saranga D.J."/>
            <person name="Sato H."/>
            <person name="Schaeffer S.W."/>
            <person name="Schatz M.C."/>
            <person name="Schlenke T."/>
            <person name="Schwartz R."/>
            <person name="Segarra C."/>
            <person name="Singh R.S."/>
            <person name="Sirot L."/>
            <person name="Sirota M."/>
            <person name="Sisneros N.B."/>
            <person name="Smith C.D."/>
            <person name="Smith T.F."/>
            <person name="Spieth J."/>
            <person name="Stage D.E."/>
            <person name="Stark A."/>
            <person name="Stephan W."/>
            <person name="Strausberg R.L."/>
            <person name="Strempel S."/>
            <person name="Sturgill D."/>
            <person name="Sutton G."/>
            <person name="Sutton G.G."/>
            <person name="Tao W."/>
            <person name="Teichmann S."/>
            <person name="Tobari Y.N."/>
            <person name="Tomimura Y."/>
            <person name="Tsolas J.M."/>
            <person name="Valente V.L."/>
            <person name="Venter E."/>
            <person name="Venter J.C."/>
            <person name="Vicario S."/>
            <person name="Vieira F.G."/>
            <person name="Vilella A.J."/>
            <person name="Villasante A."/>
            <person name="Walenz B."/>
            <person name="Wang J."/>
            <person name="Wasserman M."/>
            <person name="Watts T."/>
            <person name="Wilson D."/>
            <person name="Wilson R.K."/>
            <person name="Wing R.A."/>
            <person name="Wolfner M.F."/>
            <person name="Wong A."/>
            <person name="Wong G.K."/>
            <person name="Wu C.I."/>
            <person name="Wu G."/>
            <person name="Yamamoto D."/>
            <person name="Yang H.P."/>
            <person name="Yang S.P."/>
            <person name="Yorke J.A."/>
            <person name="Yoshida K."/>
            <person name="Zdobnov E."/>
            <person name="Zhang P."/>
            <person name="Zhang Y."/>
            <person name="Zimin A.V."/>
            <person name="Baldwin J."/>
            <person name="Abdouelleil A."/>
            <person name="Abdulkadir J."/>
            <person name="Abebe A."/>
            <person name="Abera B."/>
            <person name="Abreu J."/>
            <person name="Acer S.C."/>
            <person name="Aftuck L."/>
            <person name="Alexander A."/>
            <person name="An P."/>
            <person name="Anderson E."/>
            <person name="Anderson S."/>
            <person name="Arachi H."/>
            <person name="Azer M."/>
            <person name="Bachantsang P."/>
            <person name="Barry A."/>
            <person name="Bayul T."/>
            <person name="Berlin A."/>
            <person name="Bessette D."/>
            <person name="Bloom T."/>
            <person name="Blye J."/>
            <person name="Boguslavskiy L."/>
            <person name="Bonnet C."/>
            <person name="Boukhgalter B."/>
            <person name="Bourzgui I."/>
            <person name="Brown A."/>
            <person name="Cahill P."/>
            <person name="Channer S."/>
            <person name="Cheshatsang Y."/>
            <person name="Chuda L."/>
            <person name="Citroen M."/>
            <person name="Collymore A."/>
            <person name="Cooke P."/>
            <person name="Costello M."/>
            <person name="D'Aco K."/>
            <person name="Daza R."/>
            <person name="De Haan G."/>
            <person name="DeGray S."/>
            <person name="DeMaso C."/>
            <person name="Dhargay N."/>
            <person name="Dooley K."/>
            <person name="Dooley E."/>
            <person name="Doricent M."/>
            <person name="Dorje P."/>
            <person name="Dorjee K."/>
            <person name="Dupes A."/>
            <person name="Elong R."/>
            <person name="Falk J."/>
            <person name="Farina A."/>
            <person name="Faro S."/>
            <person name="Ferguson D."/>
            <person name="Fisher S."/>
            <person name="Foley C.D."/>
            <person name="Franke A."/>
            <person name="Friedrich D."/>
            <person name="Gadbois L."/>
            <person name="Gearin G."/>
            <person name="Gearin C.R."/>
            <person name="Giannoukos G."/>
            <person name="Goode T."/>
            <person name="Graham J."/>
            <person name="Grandbois E."/>
            <person name="Grewal S."/>
            <person name="Gyaltsen K."/>
            <person name="Hafez N."/>
            <person name="Hagos B."/>
            <person name="Hall J."/>
            <person name="Henson C."/>
            <person name="Hollinger A."/>
            <person name="Honan T."/>
            <person name="Huard M.D."/>
            <person name="Hughes L."/>
            <person name="Hurhula B."/>
            <person name="Husby M.E."/>
            <person name="Kamat A."/>
            <person name="Kanga B."/>
            <person name="Kashin S."/>
            <person name="Khazanovich D."/>
            <person name="Kisner P."/>
            <person name="Lance K."/>
            <person name="Lara M."/>
            <person name="Lee W."/>
            <person name="Lennon N."/>
            <person name="Letendre F."/>
            <person name="LeVine R."/>
            <person name="Lipovsky A."/>
            <person name="Liu X."/>
            <person name="Liu J."/>
            <person name="Liu S."/>
            <person name="Lokyitsang T."/>
            <person name="Lokyitsang Y."/>
            <person name="Lubonja R."/>
            <person name="Lui A."/>
            <person name="MacDonald P."/>
            <person name="Magnisalis V."/>
            <person name="Maru K."/>
            <person name="Matthews C."/>
            <person name="McCusker W."/>
            <person name="McDonough S."/>
            <person name="Mehta T."/>
            <person name="Meldrim J."/>
            <person name="Meneus L."/>
            <person name="Mihai O."/>
            <person name="Mihalev A."/>
            <person name="Mihova T."/>
            <person name="Mittelman R."/>
            <person name="Mlenga V."/>
            <person name="Montmayeur A."/>
            <person name="Mulrain L."/>
            <person name="Navidi A."/>
            <person name="Naylor J."/>
            <person name="Negash T."/>
            <person name="Nguyen T."/>
            <person name="Nguyen N."/>
            <person name="Nicol R."/>
            <person name="Norbu C."/>
            <person name="Norbu N."/>
            <person name="Novod N."/>
            <person name="O'Neill B."/>
            <person name="Osman S."/>
            <person name="Markiewicz E."/>
            <person name="Oyono O.L."/>
            <person name="Patti C."/>
            <person name="Phunkhang P."/>
            <person name="Pierre F."/>
            <person name="Priest M."/>
            <person name="Raghuraman S."/>
            <person name="Rege F."/>
            <person name="Reyes R."/>
            <person name="Rise C."/>
            <person name="Rogov P."/>
            <person name="Ross K."/>
            <person name="Ryan E."/>
            <person name="Settipalli S."/>
            <person name="Shea T."/>
            <person name="Sherpa N."/>
            <person name="Shi L."/>
            <person name="Shih D."/>
            <person name="Sparrow T."/>
            <person name="Spaulding J."/>
            <person name="Stalker J."/>
            <person name="Stange-Thomann N."/>
            <person name="Stavropoulos S."/>
            <person name="Stone C."/>
            <person name="Strader C."/>
            <person name="Tesfaye S."/>
            <person name="Thomson T."/>
            <person name="Thoulutsang Y."/>
            <person name="Thoulutsang D."/>
            <person name="Topham K."/>
            <person name="Topping I."/>
            <person name="Tsamla T."/>
            <person name="Vassiliev H."/>
            <person name="Vo A."/>
            <person name="Wangchuk T."/>
            <person name="Wangdi T."/>
            <person name="Weiand M."/>
            <person name="Wilkinson J."/>
            <person name="Wilson A."/>
            <person name="Yadav S."/>
            <person name="Young G."/>
            <person name="Yu Q."/>
            <person name="Zembek L."/>
            <person name="Zhong D."/>
            <person name="Zimmer A."/>
            <person name="Zwirko Z."/>
            <person name="Jaffe D.B."/>
            <person name="Alvarez P."/>
            <person name="Brockman W."/>
            <person name="Butler J."/>
            <person name="Chin C."/>
            <person name="Gnerre S."/>
            <person name="Grabherr M."/>
            <person name="Kleber M."/>
            <person name="Mauceli E."/>
            <person name="MacCallum I."/>
        </authorList>
    </citation>
    <scope>NUCLEOTIDE SEQUENCE [LARGE SCALE GENOMIC DNA]</scope>
    <source>
        <strain evidence="2">MSH-3 / Tucson 14011-0111.49</strain>
    </source>
</reference>
<name>B4IRU1_DROPE</name>